<organism evidence="1 3">
    <name type="scientific">Didymodactylos carnosus</name>
    <dbReference type="NCBI Taxonomy" id="1234261"/>
    <lineage>
        <taxon>Eukaryota</taxon>
        <taxon>Metazoa</taxon>
        <taxon>Spiralia</taxon>
        <taxon>Gnathifera</taxon>
        <taxon>Rotifera</taxon>
        <taxon>Eurotatoria</taxon>
        <taxon>Bdelloidea</taxon>
        <taxon>Philodinida</taxon>
        <taxon>Philodinidae</taxon>
        <taxon>Didymodactylos</taxon>
    </lineage>
</organism>
<dbReference type="Proteomes" id="UP000677228">
    <property type="component" value="Unassembled WGS sequence"/>
</dbReference>
<reference evidence="1" key="1">
    <citation type="submission" date="2021-02" db="EMBL/GenBank/DDBJ databases">
        <authorList>
            <person name="Nowell W R."/>
        </authorList>
    </citation>
    <scope>NUCLEOTIDE SEQUENCE</scope>
</reference>
<gene>
    <name evidence="1" type="ORF">OVA965_LOCUS39175</name>
    <name evidence="2" type="ORF">TMI583_LOCUS40446</name>
</gene>
<evidence type="ECO:0000313" key="1">
    <source>
        <dbReference type="EMBL" id="CAF1548832.1"/>
    </source>
</evidence>
<dbReference type="EMBL" id="CAJOBA010062510">
    <property type="protein sequence ID" value="CAF4338477.1"/>
    <property type="molecule type" value="Genomic_DNA"/>
</dbReference>
<comment type="caution">
    <text evidence="1">The sequence shown here is derived from an EMBL/GenBank/DDBJ whole genome shotgun (WGS) entry which is preliminary data.</text>
</comment>
<dbReference type="Proteomes" id="UP000682733">
    <property type="component" value="Unassembled WGS sequence"/>
</dbReference>
<dbReference type="EMBL" id="CAJNOK010040077">
    <property type="protein sequence ID" value="CAF1548832.1"/>
    <property type="molecule type" value="Genomic_DNA"/>
</dbReference>
<evidence type="ECO:0000313" key="3">
    <source>
        <dbReference type="Proteomes" id="UP000677228"/>
    </source>
</evidence>
<evidence type="ECO:0000313" key="2">
    <source>
        <dbReference type="EMBL" id="CAF4338477.1"/>
    </source>
</evidence>
<proteinExistence type="predicted"/>
<sequence>MMRRDSLESSKKNKNKDEFLEILLHFHIPMKIFDGTKSSLNYLTQQSCAYLWFRRIKQIFLQMGKNISDPFVQYDMEIVRDDIIEAFDQYIASIKPKRLDN</sequence>
<dbReference type="AlphaFoldDB" id="A0A8S2FTL7"/>
<accession>A0A8S2FTL7</accession>
<name>A0A8S2FTL7_9BILA</name>
<protein>
    <submittedName>
        <fullName evidence="1">Uncharacterized protein</fullName>
    </submittedName>
</protein>
<feature type="non-terminal residue" evidence="1">
    <location>
        <position position="101"/>
    </location>
</feature>